<feature type="non-terminal residue" evidence="3">
    <location>
        <position position="1"/>
    </location>
</feature>
<dbReference type="EMBL" id="QJKJ01006748">
    <property type="protein sequence ID" value="RDX85601.1"/>
    <property type="molecule type" value="Genomic_DNA"/>
</dbReference>
<feature type="domain" description="Reverse transcriptase/retrotransposon-derived protein RNase H-like" evidence="2">
    <location>
        <begin position="152"/>
        <end position="236"/>
    </location>
</feature>
<dbReference type="PANTHER" id="PTHR35046">
    <property type="entry name" value="ZINC KNUCKLE (CCHC-TYPE) FAMILY PROTEIN"/>
    <property type="match status" value="1"/>
</dbReference>
<proteinExistence type="predicted"/>
<dbReference type="SUPFAM" id="SSF56672">
    <property type="entry name" value="DNA/RNA polymerases"/>
    <property type="match status" value="1"/>
</dbReference>
<feature type="region of interest" description="Disordered" evidence="1">
    <location>
        <begin position="334"/>
        <end position="378"/>
    </location>
</feature>
<accession>A0A371G547</accession>
<feature type="region of interest" description="Disordered" evidence="1">
    <location>
        <begin position="446"/>
        <end position="480"/>
    </location>
</feature>
<dbReference type="Proteomes" id="UP000257109">
    <property type="component" value="Unassembled WGS sequence"/>
</dbReference>
<name>A0A371G547_MUCPR</name>
<dbReference type="FunFam" id="3.30.70.270:FF:000020">
    <property type="entry name" value="Transposon Tf2-6 polyprotein-like Protein"/>
    <property type="match status" value="1"/>
</dbReference>
<dbReference type="Pfam" id="PF17919">
    <property type="entry name" value="RT_RNaseH_2"/>
    <property type="match status" value="1"/>
</dbReference>
<dbReference type="PANTHER" id="PTHR35046:SF9">
    <property type="entry name" value="RNA-DIRECTED DNA POLYMERASE"/>
    <property type="match status" value="1"/>
</dbReference>
<organism evidence="3 4">
    <name type="scientific">Mucuna pruriens</name>
    <name type="common">Velvet bean</name>
    <name type="synonym">Dolichos pruriens</name>
    <dbReference type="NCBI Taxonomy" id="157652"/>
    <lineage>
        <taxon>Eukaryota</taxon>
        <taxon>Viridiplantae</taxon>
        <taxon>Streptophyta</taxon>
        <taxon>Embryophyta</taxon>
        <taxon>Tracheophyta</taxon>
        <taxon>Spermatophyta</taxon>
        <taxon>Magnoliopsida</taxon>
        <taxon>eudicotyledons</taxon>
        <taxon>Gunneridae</taxon>
        <taxon>Pentapetalae</taxon>
        <taxon>rosids</taxon>
        <taxon>fabids</taxon>
        <taxon>Fabales</taxon>
        <taxon>Fabaceae</taxon>
        <taxon>Papilionoideae</taxon>
        <taxon>50 kb inversion clade</taxon>
        <taxon>NPAAA clade</taxon>
        <taxon>indigoferoid/millettioid clade</taxon>
        <taxon>Phaseoleae</taxon>
        <taxon>Mucuna</taxon>
    </lineage>
</organism>
<comment type="caution">
    <text evidence="3">The sequence shown here is derived from an EMBL/GenBank/DDBJ whole genome shotgun (WGS) entry which is preliminary data.</text>
</comment>
<dbReference type="InterPro" id="IPR041577">
    <property type="entry name" value="RT_RNaseH_2"/>
</dbReference>
<feature type="compositionally biased region" description="Basic and acidic residues" evidence="1">
    <location>
        <begin position="458"/>
        <end position="473"/>
    </location>
</feature>
<evidence type="ECO:0000259" key="2">
    <source>
        <dbReference type="Pfam" id="PF17919"/>
    </source>
</evidence>
<evidence type="ECO:0000313" key="4">
    <source>
        <dbReference type="Proteomes" id="UP000257109"/>
    </source>
</evidence>
<evidence type="ECO:0000256" key="1">
    <source>
        <dbReference type="SAM" id="MobiDB-lite"/>
    </source>
</evidence>
<gene>
    <name evidence="3" type="primary">pol</name>
    <name evidence="3" type="ORF">CR513_33170</name>
</gene>
<keyword evidence="4" id="KW-1185">Reference proteome</keyword>
<evidence type="ECO:0000313" key="3">
    <source>
        <dbReference type="EMBL" id="RDX85601.1"/>
    </source>
</evidence>
<dbReference type="InterPro" id="IPR043128">
    <property type="entry name" value="Rev_trsase/Diguanyl_cyclase"/>
</dbReference>
<feature type="compositionally biased region" description="Basic and acidic residues" evidence="1">
    <location>
        <begin position="348"/>
        <end position="378"/>
    </location>
</feature>
<dbReference type="OrthoDB" id="1747743at2759"/>
<reference evidence="3" key="1">
    <citation type="submission" date="2018-05" db="EMBL/GenBank/DDBJ databases">
        <title>Draft genome of Mucuna pruriens seed.</title>
        <authorList>
            <person name="Nnadi N.E."/>
            <person name="Vos R."/>
            <person name="Hasami M.H."/>
            <person name="Devisetty U.K."/>
            <person name="Aguiy J.C."/>
        </authorList>
    </citation>
    <scope>NUCLEOTIDE SEQUENCE [LARGE SCALE GENOMIC DNA]</scope>
    <source>
        <strain evidence="3">JCA_2017</strain>
    </source>
</reference>
<dbReference type="InterPro" id="IPR043502">
    <property type="entry name" value="DNA/RNA_pol_sf"/>
</dbReference>
<protein>
    <submittedName>
        <fullName evidence="3">Retrovirus-related Pol polyprotein from transposon 17.6</fullName>
    </submittedName>
</protein>
<dbReference type="Gene3D" id="3.30.70.270">
    <property type="match status" value="1"/>
</dbReference>
<sequence>MDNEEIESESSSGDEMPPFEDCNDIEVAEPVDGVVLPKEDGNVEQHEHIFPTRCHINDKVLYDVASMHARCLLLGHPWQFDRKVTHDRYKKKEKHKIECNEEKNKKMSIFAKIKEIRSFHGLASFYWRSMKNFTSIVAPLNKLVKKNVVFKWDDMHEKSFNLLKDKLTNVPLLCLPNFDKAFEIECDAFESKPISYFSEKLSGTTLNYPSIDKEFYALVRTLQIWQHYLWLREFIIHSNHQNGHKLKSYHKGRIFSIAKALGNLCSIIIDGGVVYEDEVLCEVVPIKAKHLLLGRQCQFERKVIHDGVTNRFTFTFVHMGKKLLLKPLSPKDVQEDKNKMREKRKKERKVEKKEKCKKERRAPLDALKAEKGEDSKSVEEYHKEMEMNLLRAQIKEREEATMARFLQLLNREIQDVVELKSYGSLGVLVHQAIKVEIQLRRKSASRRSITSSSSYKGRYKERVKSDRSPKKGSEPFQGNKEITITPSSIALGRVVIHDGTTNKFTFVHMRQKVESMIQVCHKRYAERVNKDREGRTFTKERFPHLRKSKLLLLGIRPFLVLKKINENAYVLDMPQEYG</sequence>
<feature type="non-terminal residue" evidence="3">
    <location>
        <position position="578"/>
    </location>
</feature>
<dbReference type="AlphaFoldDB" id="A0A371G547"/>
<feature type="region of interest" description="Disordered" evidence="1">
    <location>
        <begin position="1"/>
        <end position="22"/>
    </location>
</feature>